<dbReference type="AlphaFoldDB" id="A0A1G8CZA1"/>
<dbReference type="OrthoDB" id="597270at2"/>
<feature type="domain" description="Glycosyltransferase 2-like" evidence="1">
    <location>
        <begin position="7"/>
        <end position="172"/>
    </location>
</feature>
<dbReference type="EMBL" id="FNCZ01000003">
    <property type="protein sequence ID" value="SDH50732.1"/>
    <property type="molecule type" value="Genomic_DNA"/>
</dbReference>
<dbReference type="Gene3D" id="3.90.550.10">
    <property type="entry name" value="Spore Coat Polysaccharide Biosynthesis Protein SpsA, Chain A"/>
    <property type="match status" value="1"/>
</dbReference>
<dbReference type="GO" id="GO:0008417">
    <property type="term" value="F:fucosyltransferase activity"/>
    <property type="evidence" value="ECO:0007669"/>
    <property type="project" value="TreeGrafter"/>
</dbReference>
<dbReference type="Proteomes" id="UP000199492">
    <property type="component" value="Unassembled WGS sequence"/>
</dbReference>
<proteinExistence type="predicted"/>
<name>A0A1G8CZA1_9FLAO</name>
<reference evidence="3" key="1">
    <citation type="submission" date="2016-10" db="EMBL/GenBank/DDBJ databases">
        <authorList>
            <person name="Varghese N."/>
            <person name="Submissions S."/>
        </authorList>
    </citation>
    <scope>NUCLEOTIDE SEQUENCE [LARGE SCALE GENOMIC DNA]</scope>
    <source>
        <strain evidence="3">DSM 15363</strain>
    </source>
</reference>
<dbReference type="InterPro" id="IPR001173">
    <property type="entry name" value="Glyco_trans_2-like"/>
</dbReference>
<accession>A0A1G8CZA1</accession>
<dbReference type="RefSeq" id="WP_092467395.1">
    <property type="nucleotide sequence ID" value="NZ_FNCZ01000003.1"/>
</dbReference>
<protein>
    <submittedName>
        <fullName evidence="2">Glycosyltransferase involved in cell wall bisynthesis</fullName>
    </submittedName>
</protein>
<evidence type="ECO:0000313" key="2">
    <source>
        <dbReference type="EMBL" id="SDH50732.1"/>
    </source>
</evidence>
<dbReference type="PANTHER" id="PTHR22916:SF69">
    <property type="entry name" value="BIFUNCTIONAL GLYCOSYLTRANSFERASE PGTA"/>
    <property type="match status" value="1"/>
</dbReference>
<evidence type="ECO:0000313" key="3">
    <source>
        <dbReference type="Proteomes" id="UP000199492"/>
    </source>
</evidence>
<gene>
    <name evidence="2" type="ORF">SAMN04489796_10383</name>
</gene>
<dbReference type="PANTHER" id="PTHR22916">
    <property type="entry name" value="GLYCOSYLTRANSFERASE"/>
    <property type="match status" value="1"/>
</dbReference>
<sequence>MSQPLASIVIPFKNTEVFIAECLNSILKQSYSNWEAIFVDDYSDDSSCTIVESFTEKDSRIKLYKNDGSGIIDALQTAYNHCSGSYITRMDSDDIMTPIRLETMVNNLENHGKKHLAVGQVKYFRADGLSDGFARYEQWLNSLTTDGKNYSEIYKECVIPSPCWMLHREDFDACGGFNSNIYPEDYELAFRFYKAGYTCIPCDKVLLHWRDYSTRTSRTHEHYAENSFLDLKVHYFLELNYDKTRPLAIWGAGTKGKTLAKILLKENIPFYWICDNPKKIGKHIYDQELYNFDYLAELQQPQSIVTVANSDAQKEIKTYFETKKMQAMIDYFFFC</sequence>
<keyword evidence="2" id="KW-0808">Transferase</keyword>
<organism evidence="2 3">
    <name type="scientific">Winogradskyella thalassocola</name>
    <dbReference type="NCBI Taxonomy" id="262004"/>
    <lineage>
        <taxon>Bacteria</taxon>
        <taxon>Pseudomonadati</taxon>
        <taxon>Bacteroidota</taxon>
        <taxon>Flavobacteriia</taxon>
        <taxon>Flavobacteriales</taxon>
        <taxon>Flavobacteriaceae</taxon>
        <taxon>Winogradskyella</taxon>
    </lineage>
</organism>
<dbReference type="InterPro" id="IPR029044">
    <property type="entry name" value="Nucleotide-diphossugar_trans"/>
</dbReference>
<dbReference type="STRING" id="262004.SAMN04489796_10383"/>
<dbReference type="Pfam" id="PF00535">
    <property type="entry name" value="Glycos_transf_2"/>
    <property type="match status" value="1"/>
</dbReference>
<evidence type="ECO:0000259" key="1">
    <source>
        <dbReference type="Pfam" id="PF00535"/>
    </source>
</evidence>
<dbReference type="CDD" id="cd00761">
    <property type="entry name" value="Glyco_tranf_GTA_type"/>
    <property type="match status" value="1"/>
</dbReference>
<keyword evidence="3" id="KW-1185">Reference proteome</keyword>
<dbReference type="SUPFAM" id="SSF53448">
    <property type="entry name" value="Nucleotide-diphospho-sugar transferases"/>
    <property type="match status" value="1"/>
</dbReference>